<keyword evidence="1" id="KW-0472">Membrane</keyword>
<proteinExistence type="predicted"/>
<dbReference type="Proteomes" id="UP000507245">
    <property type="component" value="Unassembled WGS sequence"/>
</dbReference>
<reference evidence="3" key="1">
    <citation type="journal article" date="2020" name="Genome Biol.">
        <title>Gamete binning: chromosome-level and haplotype-resolved genome assembly enabled by high-throughput single-cell sequencing of gamete genomes.</title>
        <authorList>
            <person name="Campoy J.A."/>
            <person name="Sun H."/>
            <person name="Goel M."/>
            <person name="Jiao W.-B."/>
            <person name="Folz-Donahue K."/>
            <person name="Wang N."/>
            <person name="Rubio M."/>
            <person name="Liu C."/>
            <person name="Kukat C."/>
            <person name="Ruiz D."/>
            <person name="Huettel B."/>
            <person name="Schneeberger K."/>
        </authorList>
    </citation>
    <scope>NUCLEOTIDE SEQUENCE [LARGE SCALE GENOMIC DNA]</scope>
    <source>
        <strain evidence="3">cv. Rojo Pasion</strain>
    </source>
</reference>
<accession>A0A6J5XI99</accession>
<evidence type="ECO:0000313" key="3">
    <source>
        <dbReference type="Proteomes" id="UP000507245"/>
    </source>
</evidence>
<name>A0A6J5XI99_PRUAR</name>
<gene>
    <name evidence="2" type="ORF">ORAREDHAP_LOCUS32655</name>
</gene>
<dbReference type="OrthoDB" id="1915921at2759"/>
<evidence type="ECO:0000313" key="2">
    <source>
        <dbReference type="EMBL" id="CAB4310688.1"/>
    </source>
</evidence>
<keyword evidence="1" id="KW-0812">Transmembrane</keyword>
<keyword evidence="1" id="KW-1133">Transmembrane helix</keyword>
<dbReference type="PANTHER" id="PTHR37244:SF1">
    <property type="entry name" value="NADP-SPECIFIC GLUTAMATE DEHYDROGENASE"/>
    <property type="match status" value="1"/>
</dbReference>
<feature type="transmembrane region" description="Helical" evidence="1">
    <location>
        <begin position="305"/>
        <end position="323"/>
    </location>
</feature>
<keyword evidence="3" id="KW-1185">Reference proteome</keyword>
<organism evidence="2 3">
    <name type="scientific">Prunus armeniaca</name>
    <name type="common">Apricot</name>
    <name type="synonym">Armeniaca vulgaris</name>
    <dbReference type="NCBI Taxonomy" id="36596"/>
    <lineage>
        <taxon>Eukaryota</taxon>
        <taxon>Viridiplantae</taxon>
        <taxon>Streptophyta</taxon>
        <taxon>Embryophyta</taxon>
        <taxon>Tracheophyta</taxon>
        <taxon>Spermatophyta</taxon>
        <taxon>Magnoliopsida</taxon>
        <taxon>eudicotyledons</taxon>
        <taxon>Gunneridae</taxon>
        <taxon>Pentapetalae</taxon>
        <taxon>rosids</taxon>
        <taxon>fabids</taxon>
        <taxon>Rosales</taxon>
        <taxon>Rosaceae</taxon>
        <taxon>Amygdaloideae</taxon>
        <taxon>Amygdaleae</taxon>
        <taxon>Prunus</taxon>
    </lineage>
</organism>
<dbReference type="EMBL" id="CAEKKB010000005">
    <property type="protein sequence ID" value="CAB4310688.1"/>
    <property type="molecule type" value="Genomic_DNA"/>
</dbReference>
<dbReference type="AlphaFoldDB" id="A0A6J5XI99"/>
<dbReference type="PANTHER" id="PTHR37244">
    <property type="entry name" value="NADP-SPECIFIC GLUTAMATE DEHYDROGENASE"/>
    <property type="match status" value="1"/>
</dbReference>
<sequence>MTAVYQPSPPSLVLSTSSTQKYLRNLGRRLFVVFPTSSSHKPCACLPRKPEPNPHHPRLYKYPRLQLHLTWISLGSNTPENEMCRSTDYHGFQPRRDRLKIRAFFLRFSGLNTRAPLPESLTLSFLPRINENELEIDGSKIRPDTPAFLTLYRVVNAKVKDGEVIFGSRERVEAGDGIRFEVYLREEKVLKGIFRKDEGQEWKLECKCALESESVATEIAEAQVCVAVEGHVAMIERVRMVVKKTKQHRNCGFKRLEEIPEEGDVDYESDGCCCKCGSDGGDSEVGGDVDGEDEELEVDMEGVRWAVDVGIWVMCLGVGYFVSKASAKTLRRRRLF</sequence>
<evidence type="ECO:0000256" key="1">
    <source>
        <dbReference type="SAM" id="Phobius"/>
    </source>
</evidence>
<protein>
    <submittedName>
        <fullName evidence="2">Uncharacterized protein</fullName>
    </submittedName>
</protein>